<keyword evidence="2" id="KW-0694">RNA-binding</keyword>
<evidence type="ECO:0000256" key="2">
    <source>
        <dbReference type="ARBA" id="ARBA00022884"/>
    </source>
</evidence>
<dbReference type="AlphaFoldDB" id="A0A212F1K7"/>
<dbReference type="PROSITE" id="PS51939">
    <property type="entry name" value="XRRM"/>
    <property type="match status" value="1"/>
</dbReference>
<dbReference type="InterPro" id="IPR014886">
    <property type="entry name" value="La_xRRM"/>
</dbReference>
<dbReference type="Pfam" id="PF08777">
    <property type="entry name" value="RRM_3"/>
    <property type="match status" value="1"/>
</dbReference>
<dbReference type="Gene3D" id="3.30.70.330">
    <property type="match status" value="2"/>
</dbReference>
<comment type="subcellular location">
    <subcellularLocation>
        <location evidence="1">Nucleus</location>
    </subcellularLocation>
</comment>
<dbReference type="GO" id="GO:0008033">
    <property type="term" value="P:tRNA processing"/>
    <property type="evidence" value="ECO:0007669"/>
    <property type="project" value="TreeGrafter"/>
</dbReference>
<evidence type="ECO:0000256" key="4">
    <source>
        <dbReference type="SAM" id="MobiDB-lite"/>
    </source>
</evidence>
<dbReference type="PROSITE" id="PS50102">
    <property type="entry name" value="RRM"/>
    <property type="match status" value="1"/>
</dbReference>
<dbReference type="PRINTS" id="PR00302">
    <property type="entry name" value="LUPUSLA"/>
</dbReference>
<comment type="caution">
    <text evidence="5">The sequence shown here is derived from an EMBL/GenBank/DDBJ whole genome shotgun (WGS) entry which is preliminary data.</text>
</comment>
<dbReference type="InterPro" id="IPR012677">
    <property type="entry name" value="Nucleotide-bd_a/b_plait_sf"/>
</dbReference>
<dbReference type="Proteomes" id="UP000007151">
    <property type="component" value="Unassembled WGS sequence"/>
</dbReference>
<dbReference type="GO" id="GO:0045727">
    <property type="term" value="P:positive regulation of translation"/>
    <property type="evidence" value="ECO:0007669"/>
    <property type="project" value="TreeGrafter"/>
</dbReference>
<dbReference type="SUPFAM" id="SSF54928">
    <property type="entry name" value="RNA-binding domain, RBD"/>
    <property type="match status" value="2"/>
</dbReference>
<evidence type="ECO:0000313" key="5">
    <source>
        <dbReference type="EMBL" id="OWR47625.1"/>
    </source>
</evidence>
<dbReference type="FunCoup" id="A0A212F1K7">
    <property type="interactions" value="2370"/>
</dbReference>
<dbReference type="OrthoDB" id="439993at2759"/>
<dbReference type="GO" id="GO:0005829">
    <property type="term" value="C:cytosol"/>
    <property type="evidence" value="ECO:0007669"/>
    <property type="project" value="TreeGrafter"/>
</dbReference>
<dbReference type="SMART" id="SM00715">
    <property type="entry name" value="LA"/>
    <property type="match status" value="1"/>
</dbReference>
<dbReference type="InterPro" id="IPR036388">
    <property type="entry name" value="WH-like_DNA-bd_sf"/>
</dbReference>
<reference evidence="5 6" key="1">
    <citation type="journal article" date="2011" name="Cell">
        <title>The monarch butterfly genome yields insights into long-distance migration.</title>
        <authorList>
            <person name="Zhan S."/>
            <person name="Merlin C."/>
            <person name="Boore J.L."/>
            <person name="Reppert S.M."/>
        </authorList>
    </citation>
    <scope>NUCLEOTIDE SEQUENCE [LARGE SCALE GENOMIC DNA]</scope>
    <source>
        <strain evidence="5">F-2</strain>
    </source>
</reference>
<sequence length="384" mass="44623">MTEEKEVQAENNESQDKENKNEDEQNKNAEVDSIEEKSELDSSIIRQIEYYFGDLNLPRDKFLREQVKLDDGWVPLEVLTRFNRLAKLTTDIGVIANAISKSTSGLLEISDDNLKVRRNPELPIPEMNEERRKELVSRTIYAKGFGKDASLDDILKYFKQFEEVENIIMRKYQDRKTKTFIFKGSVFATFKTKDQADKFMETKDYKFNDTDLLVMWQDAYVEKKREEYAKLSANKKNKNKNGESEQKEKSEFKLPTGTVLHFSQGHDKMTREDVKEVLTPLGGEVAFISFKVGDTEGWVRLANEGDAKKVAEKIPDGKIKIGESEVVFRVLEGEEEKNYLDKTIEEMSKRRQNMKKQKKGGKPQYRKRKQDNHDDAPRAKTRAS</sequence>
<feature type="compositionally biased region" description="Basic residues" evidence="4">
    <location>
        <begin position="350"/>
        <end position="370"/>
    </location>
</feature>
<dbReference type="Gene3D" id="1.10.10.10">
    <property type="entry name" value="Winged helix-like DNA-binding domain superfamily/Winged helix DNA-binding domain"/>
    <property type="match status" value="1"/>
</dbReference>
<evidence type="ECO:0000256" key="3">
    <source>
        <dbReference type="ARBA" id="ARBA00023242"/>
    </source>
</evidence>
<dbReference type="SUPFAM" id="SSF46785">
    <property type="entry name" value="Winged helix' DNA-binding domain"/>
    <property type="match status" value="1"/>
</dbReference>
<dbReference type="eggNOG" id="KOG4213">
    <property type="taxonomic scope" value="Eukaryota"/>
</dbReference>
<evidence type="ECO:0000256" key="1">
    <source>
        <dbReference type="ARBA" id="ARBA00004123"/>
    </source>
</evidence>
<dbReference type="EMBL" id="AGBW02010853">
    <property type="protein sequence ID" value="OWR47625.1"/>
    <property type="molecule type" value="Genomic_DNA"/>
</dbReference>
<dbReference type="InterPro" id="IPR036390">
    <property type="entry name" value="WH_DNA-bd_sf"/>
</dbReference>
<feature type="region of interest" description="Disordered" evidence="4">
    <location>
        <begin position="347"/>
        <end position="384"/>
    </location>
</feature>
<feature type="compositionally biased region" description="Basic and acidic residues" evidence="4">
    <location>
        <begin position="240"/>
        <end position="252"/>
    </location>
</feature>
<dbReference type="GO" id="GO:0003729">
    <property type="term" value="F:mRNA binding"/>
    <property type="evidence" value="ECO:0007669"/>
    <property type="project" value="TreeGrafter"/>
</dbReference>
<name>A0A212F1K7_DANPL</name>
<dbReference type="CDD" id="cd08028">
    <property type="entry name" value="LARP_3"/>
    <property type="match status" value="1"/>
</dbReference>
<dbReference type="SMART" id="SM00360">
    <property type="entry name" value="RRM"/>
    <property type="match status" value="1"/>
</dbReference>
<dbReference type="InterPro" id="IPR045180">
    <property type="entry name" value="La_dom_prot"/>
</dbReference>
<proteinExistence type="predicted"/>
<dbReference type="GO" id="GO:0005634">
    <property type="term" value="C:nucleus"/>
    <property type="evidence" value="ECO:0007669"/>
    <property type="project" value="UniProtKB-SubCell"/>
</dbReference>
<evidence type="ECO:0000313" key="6">
    <source>
        <dbReference type="Proteomes" id="UP000007151"/>
    </source>
</evidence>
<keyword evidence="3" id="KW-0539">Nucleus</keyword>
<dbReference type="InterPro" id="IPR000504">
    <property type="entry name" value="RRM_dom"/>
</dbReference>
<organism evidence="5 6">
    <name type="scientific">Danaus plexippus plexippus</name>
    <dbReference type="NCBI Taxonomy" id="278856"/>
    <lineage>
        <taxon>Eukaryota</taxon>
        <taxon>Metazoa</taxon>
        <taxon>Ecdysozoa</taxon>
        <taxon>Arthropoda</taxon>
        <taxon>Hexapoda</taxon>
        <taxon>Insecta</taxon>
        <taxon>Pterygota</taxon>
        <taxon>Neoptera</taxon>
        <taxon>Endopterygota</taxon>
        <taxon>Lepidoptera</taxon>
        <taxon>Glossata</taxon>
        <taxon>Ditrysia</taxon>
        <taxon>Papilionoidea</taxon>
        <taxon>Nymphalidae</taxon>
        <taxon>Danainae</taxon>
        <taxon>Danaini</taxon>
        <taxon>Danaina</taxon>
        <taxon>Danaus</taxon>
        <taxon>Danaus</taxon>
    </lineage>
</organism>
<dbReference type="Pfam" id="PF05383">
    <property type="entry name" value="La"/>
    <property type="match status" value="1"/>
</dbReference>
<accession>A0A212F1K7</accession>
<dbReference type="STRING" id="278856.A0A212F1K7"/>
<dbReference type="PANTHER" id="PTHR22792">
    <property type="entry name" value="LUPUS LA PROTEIN-RELATED"/>
    <property type="match status" value="1"/>
</dbReference>
<dbReference type="PANTHER" id="PTHR22792:SF166">
    <property type="entry name" value="LUPUS LA PROTEIN HOMOLOG"/>
    <property type="match status" value="1"/>
</dbReference>
<dbReference type="InterPro" id="IPR006630">
    <property type="entry name" value="La_HTH"/>
</dbReference>
<keyword evidence="6" id="KW-1185">Reference proteome</keyword>
<dbReference type="Pfam" id="PF00076">
    <property type="entry name" value="RRM_1"/>
    <property type="match status" value="1"/>
</dbReference>
<dbReference type="PROSITE" id="PS50961">
    <property type="entry name" value="HTH_LA"/>
    <property type="match status" value="1"/>
</dbReference>
<dbReference type="InterPro" id="IPR035979">
    <property type="entry name" value="RBD_domain_sf"/>
</dbReference>
<gene>
    <name evidence="5" type="ORF">KGM_211838</name>
</gene>
<dbReference type="InterPro" id="IPR002344">
    <property type="entry name" value="Lupus_La"/>
</dbReference>
<dbReference type="GO" id="GO:1990904">
    <property type="term" value="C:ribonucleoprotein complex"/>
    <property type="evidence" value="ECO:0007669"/>
    <property type="project" value="UniProtKB-UniRule"/>
</dbReference>
<protein>
    <submittedName>
        <fullName evidence="5">La protein</fullName>
    </submittedName>
</protein>
<dbReference type="KEGG" id="dpl:KGM_211838"/>
<dbReference type="CDD" id="cd12291">
    <property type="entry name" value="RRM1_La"/>
    <property type="match status" value="1"/>
</dbReference>
<dbReference type="GO" id="GO:0010494">
    <property type="term" value="C:cytoplasmic stress granule"/>
    <property type="evidence" value="ECO:0007669"/>
    <property type="project" value="TreeGrafter"/>
</dbReference>
<feature type="region of interest" description="Disordered" evidence="4">
    <location>
        <begin position="232"/>
        <end position="252"/>
    </location>
</feature>
<feature type="region of interest" description="Disordered" evidence="4">
    <location>
        <begin position="1"/>
        <end position="36"/>
    </location>
</feature>